<reference evidence="7 8" key="1">
    <citation type="submission" date="2019-12" db="EMBL/GenBank/DDBJ databases">
        <title>Corynebacterium sp. nov., isolated from feces of the Anser Albifrons in China.</title>
        <authorList>
            <person name="Liu Q."/>
        </authorList>
    </citation>
    <scope>NUCLEOTIDE SEQUENCE [LARGE SCALE GENOMIC DNA]</scope>
    <source>
        <strain evidence="7 8">4H37-19</strain>
    </source>
</reference>
<dbReference type="AlphaFoldDB" id="A0A7H0SSI5"/>
<evidence type="ECO:0000256" key="1">
    <source>
        <dbReference type="ARBA" id="ARBA00004651"/>
    </source>
</evidence>
<dbReference type="NCBIfam" id="NF037997">
    <property type="entry name" value="Na_Pi_symport"/>
    <property type="match status" value="2"/>
</dbReference>
<feature type="transmembrane region" description="Helical" evidence="6">
    <location>
        <begin position="104"/>
        <end position="125"/>
    </location>
</feature>
<feature type="transmembrane region" description="Helical" evidence="6">
    <location>
        <begin position="261"/>
        <end position="278"/>
    </location>
</feature>
<evidence type="ECO:0000256" key="4">
    <source>
        <dbReference type="ARBA" id="ARBA00022989"/>
    </source>
</evidence>
<dbReference type="GO" id="GO:0005436">
    <property type="term" value="F:sodium:phosphate symporter activity"/>
    <property type="evidence" value="ECO:0007669"/>
    <property type="project" value="InterPro"/>
</dbReference>
<evidence type="ECO:0000256" key="6">
    <source>
        <dbReference type="SAM" id="Phobius"/>
    </source>
</evidence>
<keyword evidence="8" id="KW-1185">Reference proteome</keyword>
<dbReference type="EMBL" id="CP046884">
    <property type="protein sequence ID" value="QNQ91510.1"/>
    <property type="molecule type" value="Genomic_DNA"/>
</dbReference>
<dbReference type="PANTHER" id="PTHR10010">
    <property type="entry name" value="SOLUTE CARRIER FAMILY 34 SODIUM PHOSPHATE , MEMBER 2-RELATED"/>
    <property type="match status" value="1"/>
</dbReference>
<feature type="transmembrane region" description="Helical" evidence="6">
    <location>
        <begin position="25"/>
        <end position="46"/>
    </location>
</feature>
<comment type="subcellular location">
    <subcellularLocation>
        <location evidence="1">Cell membrane</location>
        <topology evidence="1">Multi-pass membrane protein</topology>
    </subcellularLocation>
</comment>
<evidence type="ECO:0000313" key="7">
    <source>
        <dbReference type="EMBL" id="QNQ91510.1"/>
    </source>
</evidence>
<feature type="transmembrane region" description="Helical" evidence="6">
    <location>
        <begin position="146"/>
        <end position="165"/>
    </location>
</feature>
<keyword evidence="3 6" id="KW-0812">Transmembrane</keyword>
<feature type="transmembrane region" description="Helical" evidence="6">
    <location>
        <begin position="67"/>
        <end position="92"/>
    </location>
</feature>
<gene>
    <name evidence="7" type="ORF">GP475_09890</name>
</gene>
<feature type="transmembrane region" description="Helical" evidence="6">
    <location>
        <begin position="216"/>
        <end position="240"/>
    </location>
</feature>
<feature type="transmembrane region" description="Helical" evidence="6">
    <location>
        <begin position="372"/>
        <end position="395"/>
    </location>
</feature>
<organism evidence="7 8">
    <name type="scientific">Corynebacterium poyangense</name>
    <dbReference type="NCBI Taxonomy" id="2684405"/>
    <lineage>
        <taxon>Bacteria</taxon>
        <taxon>Bacillati</taxon>
        <taxon>Actinomycetota</taxon>
        <taxon>Actinomycetes</taxon>
        <taxon>Mycobacteriales</taxon>
        <taxon>Corynebacteriaceae</taxon>
        <taxon>Corynebacterium</taxon>
    </lineage>
</organism>
<evidence type="ECO:0000256" key="3">
    <source>
        <dbReference type="ARBA" id="ARBA00022692"/>
    </source>
</evidence>
<protein>
    <submittedName>
        <fullName evidence="7">Na/Pi cotransporter family protein</fullName>
    </submittedName>
</protein>
<dbReference type="GO" id="GO:0005886">
    <property type="term" value="C:plasma membrane"/>
    <property type="evidence" value="ECO:0007669"/>
    <property type="project" value="UniProtKB-SubCell"/>
</dbReference>
<accession>A0A7H0SSI5</accession>
<evidence type="ECO:0000256" key="2">
    <source>
        <dbReference type="ARBA" id="ARBA00022475"/>
    </source>
</evidence>
<proteinExistence type="predicted"/>
<keyword evidence="2" id="KW-1003">Cell membrane</keyword>
<evidence type="ECO:0000256" key="5">
    <source>
        <dbReference type="ARBA" id="ARBA00023136"/>
    </source>
</evidence>
<dbReference type="Proteomes" id="UP000516320">
    <property type="component" value="Chromosome"/>
</dbReference>
<keyword evidence="5 6" id="KW-0472">Membrane</keyword>
<dbReference type="PANTHER" id="PTHR10010:SF46">
    <property type="entry name" value="SODIUM-DEPENDENT PHOSPHATE TRANSPORT PROTEIN 2B"/>
    <property type="match status" value="1"/>
</dbReference>
<dbReference type="GO" id="GO:0044341">
    <property type="term" value="P:sodium-dependent phosphate transport"/>
    <property type="evidence" value="ECO:0007669"/>
    <property type="project" value="InterPro"/>
</dbReference>
<dbReference type="InterPro" id="IPR003841">
    <property type="entry name" value="Na/Pi_transpt"/>
</dbReference>
<feature type="transmembrane region" description="Helical" evidence="6">
    <location>
        <begin position="298"/>
        <end position="320"/>
    </location>
</feature>
<name>A0A7H0SSI5_9CORY</name>
<feature type="transmembrane region" description="Helical" evidence="6">
    <location>
        <begin position="327"/>
        <end position="352"/>
    </location>
</feature>
<dbReference type="KEGG" id="cpoy:GP475_09890"/>
<keyword evidence="4 6" id="KW-1133">Transmembrane helix</keyword>
<evidence type="ECO:0000313" key="8">
    <source>
        <dbReference type="Proteomes" id="UP000516320"/>
    </source>
</evidence>
<sequence length="396" mass="41468">MSDEEFLRHHQPSAPRTLLQTLPSWILWIAAVGILYMLIVAITVIGDGFKTLSGQAAEGLFDFAANPLIGLFVGILATALVQSSSTTTAIVVSAVGVGAMPVEVAIPLVMGANIGTSVTNTLASLGMVGSKQQFRRAFAAAMVHDFFNLFAVIILLPLELIFHPIQRSATWLSSVLQGTVLPDPGEADFLGAITEPVASKLGVDGAMGYLPGSDKVAAIGTMLLGVAMIFLAVAWLGKVLQSIMVGKARTFLQNAVAGKPLVAMFAGFIVTVAAQSSSVTTSSMVPFAGAGTLTVRQIYPMTLGANVGTTTTALIAAMAVTGTHADAALTIALVHTLFNVFGIFLLYVIPVMREVPVRCAEFLGWLASERKIYALIWVVTVFLAIPGLGIAGYALF</sequence>
<dbReference type="Pfam" id="PF02690">
    <property type="entry name" value="Na_Pi_cotrans"/>
    <property type="match status" value="2"/>
</dbReference>